<dbReference type="GO" id="GO:0051603">
    <property type="term" value="P:proteolysis involved in protein catabolic process"/>
    <property type="evidence" value="ECO:0007669"/>
    <property type="project" value="TreeGrafter"/>
</dbReference>
<feature type="region of interest" description="Disordered" evidence="7">
    <location>
        <begin position="295"/>
        <end position="316"/>
    </location>
</feature>
<evidence type="ECO:0000256" key="8">
    <source>
        <dbReference type="SAM" id="Phobius"/>
    </source>
</evidence>
<dbReference type="Pfam" id="PF01435">
    <property type="entry name" value="Peptidase_M48"/>
    <property type="match status" value="1"/>
</dbReference>
<accession>A0A219B3N1</accession>
<evidence type="ECO:0000256" key="2">
    <source>
        <dbReference type="ARBA" id="ARBA00022723"/>
    </source>
</evidence>
<dbReference type="PANTHER" id="PTHR22726">
    <property type="entry name" value="METALLOENDOPEPTIDASE OMA1"/>
    <property type="match status" value="1"/>
</dbReference>
<feature type="domain" description="Peptidase M48" evidence="9">
    <location>
        <begin position="170"/>
        <end position="335"/>
    </location>
</feature>
<dbReference type="PANTHER" id="PTHR22726:SF1">
    <property type="entry name" value="METALLOENDOPEPTIDASE OMA1, MITOCHONDRIAL"/>
    <property type="match status" value="1"/>
</dbReference>
<organism evidence="10 11">
    <name type="scientific">Pacificimonas flava</name>
    <dbReference type="NCBI Taxonomy" id="1234595"/>
    <lineage>
        <taxon>Bacteria</taxon>
        <taxon>Pseudomonadati</taxon>
        <taxon>Pseudomonadota</taxon>
        <taxon>Alphaproteobacteria</taxon>
        <taxon>Sphingomonadales</taxon>
        <taxon>Sphingosinicellaceae</taxon>
        <taxon>Pacificimonas</taxon>
    </lineage>
</organism>
<dbReference type="AlphaFoldDB" id="A0A219B3N1"/>
<comment type="cofactor">
    <cofactor evidence="6">
        <name>Zn(2+)</name>
        <dbReference type="ChEBI" id="CHEBI:29105"/>
    </cofactor>
    <text evidence="6">Binds 1 zinc ion per subunit.</text>
</comment>
<evidence type="ECO:0000256" key="6">
    <source>
        <dbReference type="RuleBase" id="RU003983"/>
    </source>
</evidence>
<reference evidence="11" key="1">
    <citation type="submission" date="2017-05" db="EMBL/GenBank/DDBJ databases">
        <authorList>
            <person name="Lin X."/>
        </authorList>
    </citation>
    <scope>NUCLEOTIDE SEQUENCE [LARGE SCALE GENOMIC DNA]</scope>
    <source>
        <strain evidence="11">JLT2012</strain>
    </source>
</reference>
<dbReference type="Gene3D" id="3.30.2010.10">
    <property type="entry name" value="Metalloproteases ('zincins'), catalytic domain"/>
    <property type="match status" value="1"/>
</dbReference>
<dbReference type="GO" id="GO:0016020">
    <property type="term" value="C:membrane"/>
    <property type="evidence" value="ECO:0007669"/>
    <property type="project" value="TreeGrafter"/>
</dbReference>
<feature type="transmembrane region" description="Helical" evidence="8">
    <location>
        <begin position="105"/>
        <end position="123"/>
    </location>
</feature>
<keyword evidence="3 6" id="KW-0378">Hydrolase</keyword>
<dbReference type="GO" id="GO:0004222">
    <property type="term" value="F:metalloendopeptidase activity"/>
    <property type="evidence" value="ECO:0007669"/>
    <property type="project" value="InterPro"/>
</dbReference>
<dbReference type="InterPro" id="IPR001915">
    <property type="entry name" value="Peptidase_M48"/>
</dbReference>
<comment type="caution">
    <text evidence="10">The sequence shown here is derived from an EMBL/GenBank/DDBJ whole genome shotgun (WGS) entry which is preliminary data.</text>
</comment>
<evidence type="ECO:0000313" key="10">
    <source>
        <dbReference type="EMBL" id="OWV32794.1"/>
    </source>
</evidence>
<name>A0A219B3N1_9SPHN</name>
<proteinExistence type="inferred from homology"/>
<gene>
    <name evidence="10" type="ORF">B5C34_04555</name>
</gene>
<keyword evidence="4 6" id="KW-0862">Zinc</keyword>
<evidence type="ECO:0000256" key="1">
    <source>
        <dbReference type="ARBA" id="ARBA00022670"/>
    </source>
</evidence>
<evidence type="ECO:0000313" key="11">
    <source>
        <dbReference type="Proteomes" id="UP000198462"/>
    </source>
</evidence>
<keyword evidence="2" id="KW-0479">Metal-binding</keyword>
<dbReference type="InterPro" id="IPR051156">
    <property type="entry name" value="Mito/Outer_Membr_Metalloprot"/>
</dbReference>
<dbReference type="CDD" id="cd07332">
    <property type="entry name" value="M48C_Oma1_like"/>
    <property type="match status" value="1"/>
</dbReference>
<comment type="similarity">
    <text evidence="6">Belongs to the peptidase M48 family.</text>
</comment>
<protein>
    <recommendedName>
        <fullName evidence="9">Peptidase M48 domain-containing protein</fullName>
    </recommendedName>
</protein>
<sequence length="372" mass="40529">MAPAPAAEGWLYDGLTARRWPVRVEADSERPDSLLIIRPEHPPEQVAAVDLRQTDRRDDAVLLGRRDSDGWQLGLRRPVPPEVAARLPAAEIYGAWIDRLGLPQFAAAGVFVTMMVLALLWFAPTWLAPLVPQAWERQFGATWLGQMEADLGCWTGPGRQALAKIERRLSPEQPYLITVVDVPIENAAALPGGDIVLFRPVVENAGSPEELAGIVAHEMAHVKKRHVTEALIRHFGFGLLLSSVGGNAGTAVTQMTGLTHTRAAEREADRAAIATMLAADVSPAEAADFFRRVGGAERDEGGDGDEPQNPVRTTASRFPEFLRTHPAPDGRVARFTRAAEGRAFRPLLNDEEWAALQSICRAPIEGAPDDPR</sequence>
<dbReference type="EMBL" id="NFZT01000001">
    <property type="protein sequence ID" value="OWV32794.1"/>
    <property type="molecule type" value="Genomic_DNA"/>
</dbReference>
<evidence type="ECO:0000256" key="5">
    <source>
        <dbReference type="ARBA" id="ARBA00023049"/>
    </source>
</evidence>
<keyword evidence="8" id="KW-0812">Transmembrane</keyword>
<dbReference type="RefSeq" id="WP_172406177.1">
    <property type="nucleotide sequence ID" value="NZ_NFZT01000001.1"/>
</dbReference>
<evidence type="ECO:0000256" key="7">
    <source>
        <dbReference type="SAM" id="MobiDB-lite"/>
    </source>
</evidence>
<keyword evidence="8" id="KW-0472">Membrane</keyword>
<keyword evidence="11" id="KW-1185">Reference proteome</keyword>
<evidence type="ECO:0000259" key="9">
    <source>
        <dbReference type="Pfam" id="PF01435"/>
    </source>
</evidence>
<keyword evidence="5 6" id="KW-0482">Metalloprotease</keyword>
<keyword evidence="1 6" id="KW-0645">Protease</keyword>
<evidence type="ECO:0000256" key="4">
    <source>
        <dbReference type="ARBA" id="ARBA00022833"/>
    </source>
</evidence>
<dbReference type="Proteomes" id="UP000198462">
    <property type="component" value="Unassembled WGS sequence"/>
</dbReference>
<evidence type="ECO:0000256" key="3">
    <source>
        <dbReference type="ARBA" id="ARBA00022801"/>
    </source>
</evidence>
<dbReference type="GO" id="GO:0046872">
    <property type="term" value="F:metal ion binding"/>
    <property type="evidence" value="ECO:0007669"/>
    <property type="project" value="UniProtKB-KW"/>
</dbReference>
<keyword evidence="8" id="KW-1133">Transmembrane helix</keyword>